<accession>A0ABW8QD51</accession>
<evidence type="ECO:0000313" key="2">
    <source>
        <dbReference type="Proteomes" id="UP001622370"/>
    </source>
</evidence>
<proteinExistence type="predicted"/>
<name>A0ABW8QD51_9FLAO</name>
<reference evidence="1 2" key="1">
    <citation type="journal article" date="2016" name="Sci. Rep.">
        <title>Whole genome sequencing identifies a novel species of the genus Capnocytophaga isolated from dog and cat bite wounds in humans.</title>
        <authorList>
            <person name="Zangenah S."/>
            <person name="Abbasi N."/>
            <person name="Andersson A.F."/>
            <person name="Bergman P."/>
        </authorList>
    </citation>
    <scope>NUCLEOTIDE SEQUENCE [LARGE SCALE GENOMIC DNA]</scope>
    <source>
        <strain evidence="1 2">W5</strain>
    </source>
</reference>
<evidence type="ECO:0000313" key="1">
    <source>
        <dbReference type="EMBL" id="MFK8293977.1"/>
    </source>
</evidence>
<gene>
    <name evidence="1" type="ORF">ACI76L_09295</name>
</gene>
<dbReference type="RefSeq" id="WP_203967554.1">
    <property type="nucleotide sequence ID" value="NZ_BOPJ01000015.1"/>
</dbReference>
<protein>
    <submittedName>
        <fullName evidence="1">Uncharacterized protein</fullName>
    </submittedName>
</protein>
<dbReference type="EMBL" id="JBJGWJ010000006">
    <property type="protein sequence ID" value="MFK8293977.1"/>
    <property type="molecule type" value="Genomic_DNA"/>
</dbReference>
<organism evidence="1 2">
    <name type="scientific">Capnocytophaga stomatis</name>
    <dbReference type="NCBI Taxonomy" id="1848904"/>
    <lineage>
        <taxon>Bacteria</taxon>
        <taxon>Pseudomonadati</taxon>
        <taxon>Bacteroidota</taxon>
        <taxon>Flavobacteriia</taxon>
        <taxon>Flavobacteriales</taxon>
        <taxon>Flavobacteriaceae</taxon>
        <taxon>Capnocytophaga</taxon>
    </lineage>
</organism>
<keyword evidence="2" id="KW-1185">Reference proteome</keyword>
<dbReference type="Proteomes" id="UP001622370">
    <property type="component" value="Unassembled WGS sequence"/>
</dbReference>
<comment type="caution">
    <text evidence="1">The sequence shown here is derived from an EMBL/GenBank/DDBJ whole genome shotgun (WGS) entry which is preliminary data.</text>
</comment>
<sequence>MESNRKNIIILILVLLLSIVLTDLFLQQKQNDIFRTEISEVKYQRDSIKQSLLKRNKELLLLLEEYQEKIIKNNKLQKIDGITLGNKPISLEELIDIANENQKKYYEQRIQNAIDSLTINRFNRIIEQLKKNKIITDSIYSVKILKLKRDVQAKDMILKLIKKNYEIDSKIEIDSTHIKVKLINTQKIDSALLIFPHYKHKIKTNKKGEVIVR</sequence>